<dbReference type="FunCoup" id="D8TT23">
    <property type="interactions" value="1683"/>
</dbReference>
<dbReference type="SMART" id="SM00663">
    <property type="entry name" value="RPOLA_N"/>
    <property type="match status" value="1"/>
</dbReference>
<evidence type="ECO:0000256" key="11">
    <source>
        <dbReference type="ARBA" id="ARBA00022842"/>
    </source>
</evidence>
<evidence type="ECO:0000256" key="7">
    <source>
        <dbReference type="ARBA" id="ARBA00022695"/>
    </source>
</evidence>
<accession>D8TT23</accession>
<dbReference type="GO" id="GO:0005665">
    <property type="term" value="C:RNA polymerase II, core complex"/>
    <property type="evidence" value="ECO:0007669"/>
    <property type="project" value="TreeGrafter"/>
</dbReference>
<feature type="compositionally biased region" description="Polar residues" evidence="18">
    <location>
        <begin position="1796"/>
        <end position="1806"/>
    </location>
</feature>
<evidence type="ECO:0000256" key="6">
    <source>
        <dbReference type="ARBA" id="ARBA00022679"/>
    </source>
</evidence>
<comment type="catalytic activity">
    <reaction evidence="15 16">
        <text>RNA(n) + a ribonucleoside 5'-triphosphate = RNA(n+1) + diphosphate</text>
        <dbReference type="Rhea" id="RHEA:21248"/>
        <dbReference type="Rhea" id="RHEA-COMP:14527"/>
        <dbReference type="Rhea" id="RHEA-COMP:17342"/>
        <dbReference type="ChEBI" id="CHEBI:33019"/>
        <dbReference type="ChEBI" id="CHEBI:61557"/>
        <dbReference type="ChEBI" id="CHEBI:140395"/>
        <dbReference type="EC" id="2.7.7.6"/>
    </reaction>
</comment>
<dbReference type="PANTHER" id="PTHR19376:SF37">
    <property type="entry name" value="DNA-DIRECTED RNA POLYMERASE II SUBUNIT RPB1"/>
    <property type="match status" value="1"/>
</dbReference>
<dbReference type="InterPro" id="IPR007083">
    <property type="entry name" value="RNA_pol_Rpb1_4"/>
</dbReference>
<dbReference type="eggNOG" id="KOG0260">
    <property type="taxonomic scope" value="Eukaryota"/>
</dbReference>
<dbReference type="EC" id="2.7.7.6" evidence="16"/>
<dbReference type="FunFam" id="1.10.150.390:FF:000001">
    <property type="entry name" value="DNA-directed RNA polymerase subunit"/>
    <property type="match status" value="1"/>
</dbReference>
<feature type="compositionally biased region" description="Low complexity" evidence="18">
    <location>
        <begin position="1722"/>
        <end position="1774"/>
    </location>
</feature>
<dbReference type="FunFam" id="1.10.132.30:FF:000001">
    <property type="entry name" value="DNA-directed RNA polymerase subunit"/>
    <property type="match status" value="1"/>
</dbReference>
<keyword evidence="8" id="KW-0479">Metal-binding</keyword>
<keyword evidence="9" id="KW-0677">Repeat</keyword>
<evidence type="ECO:0000256" key="5">
    <source>
        <dbReference type="ARBA" id="ARBA00022640"/>
    </source>
</evidence>
<dbReference type="Pfam" id="PF04997">
    <property type="entry name" value="RNA_pol_Rpb1_1"/>
    <property type="match status" value="1"/>
</dbReference>
<dbReference type="InterPro" id="IPR007080">
    <property type="entry name" value="RNA_pol_Rpb1_1"/>
</dbReference>
<dbReference type="CDD" id="cd02733">
    <property type="entry name" value="RNAP_II_RPB1_N"/>
    <property type="match status" value="1"/>
</dbReference>
<feature type="compositionally biased region" description="Low complexity" evidence="18">
    <location>
        <begin position="1550"/>
        <end position="1713"/>
    </location>
</feature>
<evidence type="ECO:0000256" key="9">
    <source>
        <dbReference type="ARBA" id="ARBA00022737"/>
    </source>
</evidence>
<dbReference type="GO" id="GO:0003899">
    <property type="term" value="F:DNA-directed RNA polymerase activity"/>
    <property type="evidence" value="ECO:0007669"/>
    <property type="project" value="UniProtKB-EC"/>
</dbReference>
<feature type="coiled-coil region" evidence="17">
    <location>
        <begin position="948"/>
        <end position="975"/>
    </location>
</feature>
<dbReference type="InterPro" id="IPR007073">
    <property type="entry name" value="RNA_pol_Rpb1_7"/>
</dbReference>
<keyword evidence="5" id="KW-0934">Plastid</keyword>
<evidence type="ECO:0000256" key="12">
    <source>
        <dbReference type="ARBA" id="ARBA00023125"/>
    </source>
</evidence>
<dbReference type="InterPro" id="IPR007081">
    <property type="entry name" value="RNA_pol_Rpb1_5"/>
</dbReference>
<feature type="coiled-coil region" evidence="17">
    <location>
        <begin position="699"/>
        <end position="726"/>
    </location>
</feature>
<keyword evidence="10" id="KW-0862">Zinc</keyword>
<keyword evidence="17" id="KW-0175">Coiled coil</keyword>
<dbReference type="InterPro" id="IPR007066">
    <property type="entry name" value="RNA_pol_Rpb1_3"/>
</dbReference>
<dbReference type="Gene3D" id="3.30.1490.180">
    <property type="entry name" value="RNA polymerase ii"/>
    <property type="match status" value="1"/>
</dbReference>
<evidence type="ECO:0000256" key="8">
    <source>
        <dbReference type="ARBA" id="ARBA00022723"/>
    </source>
</evidence>
<feature type="compositionally biased region" description="Gly residues" evidence="18">
    <location>
        <begin position="1848"/>
        <end position="1861"/>
    </location>
</feature>
<dbReference type="Pfam" id="PF04990">
    <property type="entry name" value="RNA_pol_Rpb1_7"/>
    <property type="match status" value="1"/>
</dbReference>
<dbReference type="Pfam" id="PF04992">
    <property type="entry name" value="RNA_pol_Rpb1_6"/>
    <property type="match status" value="1"/>
</dbReference>
<dbReference type="RefSeq" id="XP_002949459.1">
    <property type="nucleotide sequence ID" value="XM_002949413.1"/>
</dbReference>
<evidence type="ECO:0000313" key="21">
    <source>
        <dbReference type="Proteomes" id="UP000001058"/>
    </source>
</evidence>
<dbReference type="Gene3D" id="6.10.250.2940">
    <property type="match status" value="1"/>
</dbReference>
<feature type="region of interest" description="Disordered" evidence="18">
    <location>
        <begin position="1549"/>
        <end position="1879"/>
    </location>
</feature>
<evidence type="ECO:0000256" key="10">
    <source>
        <dbReference type="ARBA" id="ARBA00022833"/>
    </source>
</evidence>
<dbReference type="InParanoid" id="D8TT23"/>
<keyword evidence="11" id="KW-0460">Magnesium</keyword>
<keyword evidence="7 16" id="KW-0548">Nucleotidyltransferase</keyword>
<evidence type="ECO:0000256" key="17">
    <source>
        <dbReference type="SAM" id="Coils"/>
    </source>
</evidence>
<feature type="compositionally biased region" description="Gly residues" evidence="18">
    <location>
        <begin position="1813"/>
        <end position="1826"/>
    </location>
</feature>
<dbReference type="Pfam" id="PF05001">
    <property type="entry name" value="RNA_pol_Rpb1_R"/>
    <property type="match status" value="14"/>
</dbReference>
<dbReference type="SUPFAM" id="SSF64484">
    <property type="entry name" value="beta and beta-prime subunits of DNA dependent RNA-polymerase"/>
    <property type="match status" value="1"/>
</dbReference>
<feature type="region of interest" description="Disordered" evidence="18">
    <location>
        <begin position="1495"/>
        <end position="1519"/>
    </location>
</feature>
<dbReference type="InterPro" id="IPR042102">
    <property type="entry name" value="RNA_pol_Rpb1_3_sf"/>
</dbReference>
<evidence type="ECO:0000313" key="20">
    <source>
        <dbReference type="EMBL" id="EFJ49478.1"/>
    </source>
</evidence>
<evidence type="ECO:0000256" key="2">
    <source>
        <dbReference type="ARBA" id="ARBA00007207"/>
    </source>
</evidence>
<dbReference type="GO" id="GO:0006366">
    <property type="term" value="P:transcription by RNA polymerase II"/>
    <property type="evidence" value="ECO:0007669"/>
    <property type="project" value="InterPro"/>
</dbReference>
<dbReference type="PRINTS" id="PR01217">
    <property type="entry name" value="PRICHEXTENSN"/>
</dbReference>
<dbReference type="FunFam" id="1.10.274.100:FF:000001">
    <property type="entry name" value="DNA-directed RNA polymerase subunit"/>
    <property type="match status" value="1"/>
</dbReference>
<dbReference type="InterPro" id="IPR045867">
    <property type="entry name" value="DNA-dir_RpoC_beta_prime"/>
</dbReference>
<dbReference type="InterPro" id="IPR044893">
    <property type="entry name" value="RNA_pol_Rpb1_clamp_domain"/>
</dbReference>
<evidence type="ECO:0000256" key="1">
    <source>
        <dbReference type="ARBA" id="ARBA00004123"/>
    </source>
</evidence>
<dbReference type="STRING" id="3068.D8TT23"/>
<dbReference type="InterPro" id="IPR000684">
    <property type="entry name" value="RNA_pol_II_repeat_euk"/>
</dbReference>
<evidence type="ECO:0000256" key="18">
    <source>
        <dbReference type="SAM" id="MobiDB-lite"/>
    </source>
</evidence>
<feature type="compositionally biased region" description="Polar residues" evidence="18">
    <location>
        <begin position="1864"/>
        <end position="1879"/>
    </location>
</feature>
<comment type="subcellular location">
    <subcellularLocation>
        <location evidence="1">Nucleus</location>
    </subcellularLocation>
</comment>
<keyword evidence="14" id="KW-0539">Nucleus</keyword>
<protein>
    <recommendedName>
        <fullName evidence="16">DNA-directed RNA polymerase subunit</fullName>
        <ecNumber evidence="16">2.7.7.6</ecNumber>
    </recommendedName>
</protein>
<gene>
    <name evidence="20" type="ORF">VOLCADRAFT_80692</name>
</gene>
<name>D8TT23_VOLCA</name>
<dbReference type="InterPro" id="IPR000722">
    <property type="entry name" value="RNA_pol_asu"/>
</dbReference>
<comment type="function">
    <text evidence="16">DNA-dependent RNA polymerase catalyzes the transcription of DNA into RNA using the four ribonucleoside triphosphates as substrates.</text>
</comment>
<organism evidence="21">
    <name type="scientific">Volvox carteri f. nagariensis</name>
    <dbReference type="NCBI Taxonomy" id="3068"/>
    <lineage>
        <taxon>Eukaryota</taxon>
        <taxon>Viridiplantae</taxon>
        <taxon>Chlorophyta</taxon>
        <taxon>core chlorophytes</taxon>
        <taxon>Chlorophyceae</taxon>
        <taxon>CS clade</taxon>
        <taxon>Chlamydomonadales</taxon>
        <taxon>Volvocaceae</taxon>
        <taxon>Volvox</taxon>
    </lineage>
</organism>
<reference evidence="20 21" key="1">
    <citation type="journal article" date="2010" name="Science">
        <title>Genomic analysis of organismal complexity in the multicellular green alga Volvox carteri.</title>
        <authorList>
            <person name="Prochnik S.E."/>
            <person name="Umen J."/>
            <person name="Nedelcu A.M."/>
            <person name="Hallmann A."/>
            <person name="Miller S.M."/>
            <person name="Nishii I."/>
            <person name="Ferris P."/>
            <person name="Kuo A."/>
            <person name="Mitros T."/>
            <person name="Fritz-Laylin L.K."/>
            <person name="Hellsten U."/>
            <person name="Chapman J."/>
            <person name="Simakov O."/>
            <person name="Rensing S.A."/>
            <person name="Terry A."/>
            <person name="Pangilinan J."/>
            <person name="Kapitonov V."/>
            <person name="Jurka J."/>
            <person name="Salamov A."/>
            <person name="Shapiro H."/>
            <person name="Schmutz J."/>
            <person name="Grimwood J."/>
            <person name="Lindquist E."/>
            <person name="Lucas S."/>
            <person name="Grigoriev I.V."/>
            <person name="Schmitt R."/>
            <person name="Kirk D."/>
            <person name="Rokhsar D.S."/>
        </authorList>
    </citation>
    <scope>NUCLEOTIDE SEQUENCE [LARGE SCALE GENOMIC DNA]</scope>
    <source>
        <strain evidence="21">f. Nagariensis / Eve</strain>
    </source>
</reference>
<evidence type="ECO:0000256" key="16">
    <source>
        <dbReference type="RuleBase" id="RU004279"/>
    </source>
</evidence>
<dbReference type="InterPro" id="IPR038120">
    <property type="entry name" value="Rpb1_funnel_sf"/>
</dbReference>
<sequence length="1879" mass="206259">MASVDRFPYSSAPVRQVKAVQFSVWDPAEIKAYSVAELVTSETYEKGKAKLGGLSDPRMGTMDRGGICTTDGANANDSPGYFGHIALARPVYHIGFIKTVIRVLRCVSYHTSRLLVDKYAYGLRISDSEKRLRYFVHLCQGKKVDETTGNPQPSYRLDGLKIMAEFPKVKGDEEQEQDNVERKQELTAARALEILKRIPNEDCKALGFDCRFTRPDWMIIQNLPVPPPPVRPSVMMDSSSRCEDDLTHKLAEILRTNNAIKKQDSTGTPQHVIAEQIMALQYHITTYFDNSSPGIPRSNQKSGRPIKSISERLKGKSGRIRGNLMGKRVDFSARTVITGDPNIGIDELGVPWSIALNLTFPETVTPFNIEKLQKLVDNGPNPPPGETGAKHIIREDGRRINLAVLKSGADRRLEPGDKVGGFFCGRSHRRHTYTHSHSHRVFLQRASHLQVERHLTNGDLVLFNRQPSLHKMSMMGHRVRILPYSTFRLNLSVTTPYNADFDGDEMNMHVAQTHETRAEMRELMMVPRNIVSPQANKPVMGIVQDSLLGTRLMTKRDIFIEKDVFMNTIMGIEDWDGTVPMPTILKPKPLWTGKQIFSMFVPDVNLKNKSAWYKDTDVQDMSVDDSQVLIRSGELLTGALCKKTVGNGAGGLVHLTWLEHGPHAARGFINNVQRTVNYWVLQHGMSIGIGDTVADAKTMTKVNEIIEEAKRKVKEVVEKYQQNALEAQPGRTIHESFEAQVNQVLNKCRDDAGKAAYMSVDLSNNIIKMVTAGSKGSNINISQMMGCVGQQNVEGKRIPFGFQNRTLPHFNKDDLGPEARGFVGNSYLRGLTPQEFFFHAMGGREGLIDTAVKTASTGYIQRRLVKAMEDMVVRYGGTVRNSQGDVVQFLYGEDGMDAVRIESQTFEHLKWDPVKIDKVYRVDTSRDLAPDWLSNDEYEALRTDPETEQALREEMAQLKEDLRVLREEVLTTGDEKVNIPLNLARLIWNAQTKFGCKPHRPGWTGLPVKEVVVKVQDLCRRLVVVVGSDGLSVEAQRNATIMFHSMVRMHLAVKRVLSEYKLNQKAFDWLLGEIETRFFLALSHPGDCVGTVAAQSLGEPTTQMTLNTFHFAGVSAKNVTLGVPRLTELINLAKNIKTPTLTVHLLPGLRENKDRAKEVQAKLEYTCFKNVVKTTEIWYDPVDPGNPNQTIIGEDEEMLSSYYDLAGEEDLAVLPRLSHWLLRFELNRGTMLDKGLTLGAVQKALQDEWEDFINVLVNDDNAEKLIMRIRVMKTEEASKDESADPTEDTMLKLSAAIMDVRLHGVPNIRKVFIRAENQHIYDRERGSFRKYEEWILDTEGINLEQVLAFEGVDPRRTMSNSIIEVLEVLGIEAARAALLKEVRNVISFDGSYVNYRHLACLVDIMTCKGCLMAITRHGINRNGNGPMTQCSFEETVDILYRAAMFGERDRLTGVSDNIMMGNMCPLGTGAFDLLLDESALESAFDVQASVCASATPGRYTPGRSPHRTPGPMSPSHMLSPMHSPFIGGGAFSPIVGGAFSPVHGSGAPMSPGYSPTSPGYSPTSPAYSPTSPAYSPTSPAYSPTSPAYSPTSPAYSPTSPAYSPTSPAYSPTSPAYSPTSPAYSPTSPAYSPTSPAYSPTSPAYSPTSPAYSPTSPAYSPTSPAYSPTSPGFSPTSPAYSPTSPTYSPTSPTYSPTSPTYSPTGPAYSPTSPSERPTGSRFSPASPNYSPTSPNYSPTSPQYSPTSPQYSPTSPQYSPTSPQYSPTSPQYSPTAAAKPSPAYSPTADVSPVYSPTADVSPSYSPTADVSPPQGGAGPSPLTGGGGQEYSPTSAHYSPGVLAGLSPPFGQGGGGGGGGGQGTGTYSPQRTSPTFSPSFKP</sequence>
<dbReference type="Gene3D" id="2.40.40.20">
    <property type="match status" value="1"/>
</dbReference>
<dbReference type="FunFam" id="4.10.860.120:FF:000003">
    <property type="entry name" value="DNA-directed RNA polymerase subunit"/>
    <property type="match status" value="1"/>
</dbReference>
<keyword evidence="21" id="KW-1185">Reference proteome</keyword>
<keyword evidence="3 16" id="KW-0240">DNA-directed RNA polymerase</keyword>
<dbReference type="InterPro" id="IPR006592">
    <property type="entry name" value="RNA_pol_N"/>
</dbReference>
<dbReference type="InterPro" id="IPR038593">
    <property type="entry name" value="RNA_pol_Rpb1_7_sf"/>
</dbReference>
<feature type="domain" description="RNA polymerase N-terminal" evidence="19">
    <location>
        <begin position="216"/>
        <end position="554"/>
    </location>
</feature>
<dbReference type="GeneID" id="9618733"/>
<dbReference type="EMBL" id="GL378335">
    <property type="protein sequence ID" value="EFJ49478.1"/>
    <property type="molecule type" value="Genomic_DNA"/>
</dbReference>
<dbReference type="Gene3D" id="1.10.150.390">
    <property type="match status" value="1"/>
</dbReference>
<evidence type="ECO:0000259" key="19">
    <source>
        <dbReference type="SMART" id="SM00663"/>
    </source>
</evidence>
<dbReference type="GO" id="GO:0003677">
    <property type="term" value="F:DNA binding"/>
    <property type="evidence" value="ECO:0007669"/>
    <property type="project" value="UniProtKB-KW"/>
</dbReference>
<proteinExistence type="inferred from homology"/>
<dbReference type="Gene3D" id="3.30.1360.140">
    <property type="match status" value="1"/>
</dbReference>
<evidence type="ECO:0000256" key="3">
    <source>
        <dbReference type="ARBA" id="ARBA00022478"/>
    </source>
</evidence>
<dbReference type="Pfam" id="PF04998">
    <property type="entry name" value="RNA_pol_Rpb1_5"/>
    <property type="match status" value="1"/>
</dbReference>
<dbReference type="Pfam" id="PF00623">
    <property type="entry name" value="RNA_pol_Rpb1_2"/>
    <property type="match status" value="1"/>
</dbReference>
<comment type="similarity">
    <text evidence="2">Belongs to the RNA polymerase beta' chain family. RpoC1 subfamily.</text>
</comment>
<keyword evidence="13 16" id="KW-0804">Transcription</keyword>
<keyword evidence="12" id="KW-0238">DNA-binding</keyword>
<dbReference type="KEGG" id="vcn:VOLCADRAFT_80692"/>
<evidence type="ECO:0000256" key="15">
    <source>
        <dbReference type="ARBA" id="ARBA00048552"/>
    </source>
</evidence>
<dbReference type="Pfam" id="PF05000">
    <property type="entry name" value="RNA_pol_Rpb1_4"/>
    <property type="match status" value="1"/>
</dbReference>
<dbReference type="PANTHER" id="PTHR19376">
    <property type="entry name" value="DNA-DIRECTED RNA POLYMERASE"/>
    <property type="match status" value="1"/>
</dbReference>
<dbReference type="PROSITE" id="PS00115">
    <property type="entry name" value="RNA_POL_II_REPEAT"/>
    <property type="match status" value="12"/>
</dbReference>
<dbReference type="GO" id="GO:0046872">
    <property type="term" value="F:metal ion binding"/>
    <property type="evidence" value="ECO:0007669"/>
    <property type="project" value="UniProtKB-KW"/>
</dbReference>
<keyword evidence="6 16" id="KW-0808">Transferase</keyword>
<evidence type="ECO:0000256" key="14">
    <source>
        <dbReference type="ARBA" id="ARBA00023242"/>
    </source>
</evidence>
<keyword evidence="4" id="KW-0597">Phosphoprotein</keyword>
<dbReference type="InterPro" id="IPR007075">
    <property type="entry name" value="RNA_pol_Rpb1_6"/>
</dbReference>
<dbReference type="Gene3D" id="1.10.132.30">
    <property type="match status" value="1"/>
</dbReference>
<dbReference type="CDD" id="cd02584">
    <property type="entry name" value="RNAP_II_Rpb1_C"/>
    <property type="match status" value="1"/>
</dbReference>
<evidence type="ECO:0000256" key="13">
    <source>
        <dbReference type="ARBA" id="ARBA00023163"/>
    </source>
</evidence>
<evidence type="ECO:0000256" key="4">
    <source>
        <dbReference type="ARBA" id="ARBA00022553"/>
    </source>
</evidence>
<dbReference type="Pfam" id="PF04983">
    <property type="entry name" value="RNA_pol_Rpb1_3"/>
    <property type="match status" value="1"/>
</dbReference>
<dbReference type="Gene3D" id="6.20.50.80">
    <property type="match status" value="1"/>
</dbReference>
<dbReference type="Proteomes" id="UP000001058">
    <property type="component" value="Unassembled WGS sequence"/>
</dbReference>
<dbReference type="FunFam" id="2.40.40.20:FF:000019">
    <property type="entry name" value="DNA-directed RNA polymerase II subunit RPB1"/>
    <property type="match status" value="1"/>
</dbReference>
<dbReference type="OrthoDB" id="270392at2759"/>
<dbReference type="Gene3D" id="4.10.860.120">
    <property type="entry name" value="RNA polymerase II, clamp domain"/>
    <property type="match status" value="2"/>
</dbReference>
<dbReference type="Gene3D" id="1.10.274.100">
    <property type="entry name" value="RNA polymerase Rpb1, domain 3"/>
    <property type="match status" value="1"/>
</dbReference>